<feature type="transmembrane region" description="Helical" evidence="6">
    <location>
        <begin position="171"/>
        <end position="188"/>
    </location>
</feature>
<feature type="transmembrane region" description="Helical" evidence="6">
    <location>
        <begin position="142"/>
        <end position="159"/>
    </location>
</feature>
<dbReference type="GO" id="GO:0061709">
    <property type="term" value="P:reticulophagy"/>
    <property type="evidence" value="ECO:0007669"/>
    <property type="project" value="TreeGrafter"/>
</dbReference>
<evidence type="ECO:0000313" key="9">
    <source>
        <dbReference type="EMBL" id="KAI9565594.1"/>
    </source>
</evidence>
<comment type="subcellular location">
    <subcellularLocation>
        <location evidence="1">Membrane</location>
        <topology evidence="1">Multi-pass membrane protein</topology>
    </subcellularLocation>
</comment>
<dbReference type="Proteomes" id="UP000820818">
    <property type="component" value="Linkage Group LG1"/>
</dbReference>
<dbReference type="PANTHER" id="PTHR34339:SF1">
    <property type="entry name" value="STIMULATOR OF INTERFERON GENES PROTEIN"/>
    <property type="match status" value="1"/>
</dbReference>
<evidence type="ECO:0008006" key="11">
    <source>
        <dbReference type="Google" id="ProtNLM"/>
    </source>
</evidence>
<evidence type="ECO:0000259" key="7">
    <source>
        <dbReference type="Pfam" id="PF15009"/>
    </source>
</evidence>
<evidence type="ECO:0000256" key="5">
    <source>
        <dbReference type="SAM" id="MobiDB-lite"/>
    </source>
</evidence>
<dbReference type="GO" id="GO:0035438">
    <property type="term" value="F:cyclic-di-GMP binding"/>
    <property type="evidence" value="ECO:0007669"/>
    <property type="project" value="TreeGrafter"/>
</dbReference>
<dbReference type="InterPro" id="IPR055432">
    <property type="entry name" value="STING_LBD"/>
</dbReference>
<dbReference type="InterPro" id="IPR055434">
    <property type="entry name" value="STING_TM"/>
</dbReference>
<keyword evidence="10" id="KW-1185">Reference proteome</keyword>
<dbReference type="GO" id="GO:0000045">
    <property type="term" value="P:autophagosome assembly"/>
    <property type="evidence" value="ECO:0007669"/>
    <property type="project" value="TreeGrafter"/>
</dbReference>
<evidence type="ECO:0000256" key="2">
    <source>
        <dbReference type="ARBA" id="ARBA00022692"/>
    </source>
</evidence>
<dbReference type="GO" id="GO:0002218">
    <property type="term" value="P:activation of innate immune response"/>
    <property type="evidence" value="ECO:0007669"/>
    <property type="project" value="InterPro"/>
</dbReference>
<keyword evidence="2 6" id="KW-0812">Transmembrane</keyword>
<dbReference type="InterPro" id="IPR038623">
    <property type="entry name" value="STING_C_sf"/>
</dbReference>
<organism evidence="9 10">
    <name type="scientific">Daphnia sinensis</name>
    <dbReference type="NCBI Taxonomy" id="1820382"/>
    <lineage>
        <taxon>Eukaryota</taxon>
        <taxon>Metazoa</taxon>
        <taxon>Ecdysozoa</taxon>
        <taxon>Arthropoda</taxon>
        <taxon>Crustacea</taxon>
        <taxon>Branchiopoda</taxon>
        <taxon>Diplostraca</taxon>
        <taxon>Cladocera</taxon>
        <taxon>Anomopoda</taxon>
        <taxon>Daphniidae</taxon>
        <taxon>Daphnia</taxon>
        <taxon>Daphnia similis group</taxon>
    </lineage>
</organism>
<comment type="caution">
    <text evidence="9">The sequence shown here is derived from an EMBL/GenBank/DDBJ whole genome shotgun (WGS) entry which is preliminary data.</text>
</comment>
<feature type="domain" description="STING transmembrane" evidence="8">
    <location>
        <begin position="94"/>
        <end position="192"/>
    </location>
</feature>
<evidence type="ECO:0000259" key="8">
    <source>
        <dbReference type="Pfam" id="PF23417"/>
    </source>
</evidence>
<proteinExistence type="predicted"/>
<dbReference type="PANTHER" id="PTHR34339">
    <property type="entry name" value="STIMULATOR OF INTERFERON GENES PROTEIN"/>
    <property type="match status" value="1"/>
</dbReference>
<evidence type="ECO:0000256" key="3">
    <source>
        <dbReference type="ARBA" id="ARBA00022989"/>
    </source>
</evidence>
<evidence type="ECO:0000256" key="1">
    <source>
        <dbReference type="ARBA" id="ARBA00004141"/>
    </source>
</evidence>
<sequence>MPLKIYDAGIVKLTETGLTPQTDYFEKPNIHEPKKVSSNPAKQKSSGMPKNRGYRAEILAFTIGSGLLLIAFLFPPVKHEGHGSQQIAVQVGLLLWFGMTFVMAEIIRRVCLFSEEIVHLKTRYDGSISRVVLHVFNSRNSANFFTVIILLSLLFISSSDPMVMTEISSHWPTSFGLCGLYIIFISVVKLTENLVDCEVLLDDRVMAIGHGLAYSYYYGFLKIILPAGENSQSLRDRASHFEFEEKIQLASKKMLILIPDTCFCTPSFQDMAPCGQIERVKTLEDVVICRAGMRGRSYSATVYLIQPEGSKAPVYVMMEMPSILFVLYEMNTIGNTNSKLTAFERTQQAQAFCRVLGRLLEDDPSCKDMYDIIYFKDQNANLAQMIYDHVLNIKQ</sequence>
<keyword evidence="4 6" id="KW-0472">Membrane</keyword>
<reference evidence="9 10" key="1">
    <citation type="submission" date="2022-05" db="EMBL/GenBank/DDBJ databases">
        <title>A multi-omics perspective on studying reproductive biology in Daphnia sinensis.</title>
        <authorList>
            <person name="Jia J."/>
        </authorList>
    </citation>
    <scope>NUCLEOTIDE SEQUENCE [LARGE SCALE GENOMIC DNA]</scope>
    <source>
        <strain evidence="9 10">WSL</strain>
    </source>
</reference>
<dbReference type="EMBL" id="WJBH02000001">
    <property type="protein sequence ID" value="KAI9565594.1"/>
    <property type="molecule type" value="Genomic_DNA"/>
</dbReference>
<evidence type="ECO:0000313" key="10">
    <source>
        <dbReference type="Proteomes" id="UP000820818"/>
    </source>
</evidence>
<name>A0AAD5L2X2_9CRUS</name>
<evidence type="ECO:0000256" key="6">
    <source>
        <dbReference type="SAM" id="Phobius"/>
    </source>
</evidence>
<dbReference type="GO" id="GO:0005776">
    <property type="term" value="C:autophagosome"/>
    <property type="evidence" value="ECO:0007669"/>
    <property type="project" value="TreeGrafter"/>
</dbReference>
<dbReference type="GO" id="GO:0045087">
    <property type="term" value="P:innate immune response"/>
    <property type="evidence" value="ECO:0007669"/>
    <property type="project" value="TreeGrafter"/>
</dbReference>
<dbReference type="Gene3D" id="1.20.5.5200">
    <property type="match status" value="1"/>
</dbReference>
<dbReference type="GO" id="GO:0061507">
    <property type="term" value="F:2',3'-cyclic GMP-AMP binding"/>
    <property type="evidence" value="ECO:0007669"/>
    <property type="project" value="TreeGrafter"/>
</dbReference>
<dbReference type="Pfam" id="PF23417">
    <property type="entry name" value="STING_TM"/>
    <property type="match status" value="1"/>
</dbReference>
<dbReference type="GO" id="GO:0005789">
    <property type="term" value="C:endoplasmic reticulum membrane"/>
    <property type="evidence" value="ECO:0007669"/>
    <property type="project" value="TreeGrafter"/>
</dbReference>
<feature type="region of interest" description="Disordered" evidence="5">
    <location>
        <begin position="24"/>
        <end position="49"/>
    </location>
</feature>
<keyword evidence="3 6" id="KW-1133">Transmembrane helix</keyword>
<feature type="compositionally biased region" description="Polar residues" evidence="5">
    <location>
        <begin position="36"/>
        <end position="48"/>
    </location>
</feature>
<feature type="transmembrane region" description="Helical" evidence="6">
    <location>
        <begin position="58"/>
        <end position="75"/>
    </location>
</feature>
<evidence type="ECO:0000256" key="4">
    <source>
        <dbReference type="ARBA" id="ARBA00023136"/>
    </source>
</evidence>
<dbReference type="Pfam" id="PF15009">
    <property type="entry name" value="STING_LBD"/>
    <property type="match status" value="1"/>
</dbReference>
<dbReference type="Gene3D" id="3.40.50.12100">
    <property type="entry name" value="Stimulator of interferon genes protein"/>
    <property type="match status" value="1"/>
</dbReference>
<feature type="domain" description="STING ligand-binding" evidence="7">
    <location>
        <begin position="208"/>
        <end position="389"/>
    </location>
</feature>
<feature type="compositionally biased region" description="Basic and acidic residues" evidence="5">
    <location>
        <begin position="24"/>
        <end position="35"/>
    </location>
</feature>
<gene>
    <name evidence="9" type="ORF">GHT06_009386</name>
</gene>
<accession>A0AAD5L2X2</accession>
<dbReference type="GO" id="GO:0016239">
    <property type="term" value="P:positive regulation of macroautophagy"/>
    <property type="evidence" value="ECO:0007669"/>
    <property type="project" value="TreeGrafter"/>
</dbReference>
<feature type="transmembrane region" description="Helical" evidence="6">
    <location>
        <begin position="87"/>
        <end position="107"/>
    </location>
</feature>
<dbReference type="AlphaFoldDB" id="A0AAD5L2X2"/>
<dbReference type="InterPro" id="IPR029158">
    <property type="entry name" value="STING"/>
</dbReference>
<protein>
    <recommendedName>
        <fullName evidence="11">Stimulator of interferon genes protein</fullName>
    </recommendedName>
</protein>
<dbReference type="GO" id="GO:0032481">
    <property type="term" value="P:positive regulation of type I interferon production"/>
    <property type="evidence" value="ECO:0007669"/>
    <property type="project" value="InterPro"/>
</dbReference>